<name>A0AA39CQQ6_9EURO</name>
<sequence length="491" mass="54929">MDDLEQSMHLPLSKRGNDDTDPRIAEETALTRRKPRLIATKNELGTVLEGNLRARGLTPGSVISSRASSMREGPLSRPLIATSLDKKMDFLLRSFSTTHLARIYWNQAQAADYGNHVIRLALRKPVLLNALMTKSLTDFQTAGGALPAGSVPRDRDKEEKSLMIDFNFFLLQTVTGLRTALDSVSAEQPESSIVVTILLLLKTELLVGTMTSVRMHLHGIRNLLGTGTLLDNFSPCARSPPFLTVNLACLVTQEPPFLVPASYPSTAMSEEVTKALNNCPNALLSGLARGFDVPAMRKLLGPQVLFYIQWQRIFLMMREMTMSGHLEKVTVEDYGISSSMVHRADYHLMTLPYLTQLNPLRNLVRLVLLVSDISTFIGLRPRTMFVCCLALQLKEALLAMDLASVANLEEDVVRLMIWVCFYGVELSLGRGEQLWFLSYLRQSQEVLNLHDRAEILELLVSFMYTERQFIKISAIVWEAVAETNEDVVSSI</sequence>
<dbReference type="EMBL" id="JAPDRK010000001">
    <property type="protein sequence ID" value="KAJ9616493.1"/>
    <property type="molecule type" value="Genomic_DNA"/>
</dbReference>
<keyword evidence="3" id="KW-1185">Reference proteome</keyword>
<feature type="region of interest" description="Disordered" evidence="1">
    <location>
        <begin position="1"/>
        <end position="23"/>
    </location>
</feature>
<organism evidence="2 3">
    <name type="scientific">Cladophialophora chaetospira</name>
    <dbReference type="NCBI Taxonomy" id="386627"/>
    <lineage>
        <taxon>Eukaryota</taxon>
        <taxon>Fungi</taxon>
        <taxon>Dikarya</taxon>
        <taxon>Ascomycota</taxon>
        <taxon>Pezizomycotina</taxon>
        <taxon>Eurotiomycetes</taxon>
        <taxon>Chaetothyriomycetidae</taxon>
        <taxon>Chaetothyriales</taxon>
        <taxon>Herpotrichiellaceae</taxon>
        <taxon>Cladophialophora</taxon>
    </lineage>
</organism>
<gene>
    <name evidence="2" type="ORF">H2200_000212</name>
</gene>
<dbReference type="Proteomes" id="UP001172673">
    <property type="component" value="Unassembled WGS sequence"/>
</dbReference>
<evidence type="ECO:0000313" key="2">
    <source>
        <dbReference type="EMBL" id="KAJ9616493.1"/>
    </source>
</evidence>
<dbReference type="AlphaFoldDB" id="A0AA39CQQ6"/>
<evidence type="ECO:0000313" key="3">
    <source>
        <dbReference type="Proteomes" id="UP001172673"/>
    </source>
</evidence>
<evidence type="ECO:0000256" key="1">
    <source>
        <dbReference type="SAM" id="MobiDB-lite"/>
    </source>
</evidence>
<comment type="caution">
    <text evidence="2">The sequence shown here is derived from an EMBL/GenBank/DDBJ whole genome shotgun (WGS) entry which is preliminary data.</text>
</comment>
<accession>A0AA39CQQ6</accession>
<proteinExistence type="predicted"/>
<dbReference type="InterPro" id="IPR021858">
    <property type="entry name" value="Fun_TF"/>
</dbReference>
<reference evidence="2" key="1">
    <citation type="submission" date="2022-10" db="EMBL/GenBank/DDBJ databases">
        <title>Culturing micro-colonial fungi from biological soil crusts in the Mojave desert and describing Neophaeococcomyces mojavensis, and introducing the new genera and species Taxawa tesnikishii.</title>
        <authorList>
            <person name="Kurbessoian T."/>
            <person name="Stajich J.E."/>
        </authorList>
    </citation>
    <scope>NUCLEOTIDE SEQUENCE</scope>
    <source>
        <strain evidence="2">TK_41</strain>
    </source>
</reference>
<dbReference type="Pfam" id="PF11951">
    <property type="entry name" value="Fungal_trans_2"/>
    <property type="match status" value="1"/>
</dbReference>
<protein>
    <submittedName>
        <fullName evidence="2">Uncharacterized protein</fullName>
    </submittedName>
</protein>